<dbReference type="SUPFAM" id="SSF53850">
    <property type="entry name" value="Periplasmic binding protein-like II"/>
    <property type="match status" value="1"/>
</dbReference>
<reference evidence="2 3" key="1">
    <citation type="journal article" date="2015" name="Antonie Van Leeuwenhoek">
        <title>Lampropedia puyangensis sp. nov., isolated from symptomatic bark of Populus ? euramericana canker and emended description of Lampropedia hyalina (Ehrenberg 1832) Lee et al. 2004.</title>
        <authorList>
            <person name="Li Y."/>
            <person name="Wang T."/>
            <person name="Piao C.G."/>
            <person name="Wang L.F."/>
            <person name="Tian G.Z."/>
            <person name="Zhu T.H."/>
            <person name="Guo M.W."/>
        </authorList>
    </citation>
    <scope>NUCLEOTIDE SEQUENCE [LARGE SCALE GENOMIC DNA]</scope>
    <source>
        <strain evidence="2 3">2-bin</strain>
    </source>
</reference>
<dbReference type="OrthoDB" id="8686127at2"/>
<dbReference type="InterPro" id="IPR005064">
    <property type="entry name" value="BUG"/>
</dbReference>
<comment type="similarity">
    <text evidence="1">Belongs to the UPF0065 (bug) family.</text>
</comment>
<dbReference type="InterPro" id="IPR006311">
    <property type="entry name" value="TAT_signal"/>
</dbReference>
<dbReference type="InterPro" id="IPR042100">
    <property type="entry name" value="Bug_dom1"/>
</dbReference>
<dbReference type="Gene3D" id="3.40.190.150">
    <property type="entry name" value="Bordetella uptake gene, domain 1"/>
    <property type="match status" value="1"/>
</dbReference>
<keyword evidence="3" id="KW-1185">Reference proteome</keyword>
<dbReference type="Gene3D" id="3.40.190.10">
    <property type="entry name" value="Periplasmic binding protein-like II"/>
    <property type="match status" value="1"/>
</dbReference>
<dbReference type="AlphaFoldDB" id="A0A4S8EY60"/>
<dbReference type="Pfam" id="PF03401">
    <property type="entry name" value="TctC"/>
    <property type="match status" value="1"/>
</dbReference>
<dbReference type="PROSITE" id="PS51318">
    <property type="entry name" value="TAT"/>
    <property type="match status" value="1"/>
</dbReference>
<proteinExistence type="inferred from homology"/>
<comment type="caution">
    <text evidence="2">The sequence shown here is derived from an EMBL/GenBank/DDBJ whole genome shotgun (WGS) entry which is preliminary data.</text>
</comment>
<protein>
    <submittedName>
        <fullName evidence="2">ABC transporter substrate-binding protein</fullName>
    </submittedName>
</protein>
<evidence type="ECO:0000256" key="1">
    <source>
        <dbReference type="ARBA" id="ARBA00006987"/>
    </source>
</evidence>
<dbReference type="PANTHER" id="PTHR42928">
    <property type="entry name" value="TRICARBOXYLATE-BINDING PROTEIN"/>
    <property type="match status" value="1"/>
</dbReference>
<dbReference type="PIRSF" id="PIRSF017082">
    <property type="entry name" value="YflP"/>
    <property type="match status" value="1"/>
</dbReference>
<accession>A0A4S8EY60</accession>
<organism evidence="2 3">
    <name type="scientific">Lampropedia puyangensis</name>
    <dbReference type="NCBI Taxonomy" id="1330072"/>
    <lineage>
        <taxon>Bacteria</taxon>
        <taxon>Pseudomonadati</taxon>
        <taxon>Pseudomonadota</taxon>
        <taxon>Betaproteobacteria</taxon>
        <taxon>Burkholderiales</taxon>
        <taxon>Comamonadaceae</taxon>
        <taxon>Lampropedia</taxon>
    </lineage>
</organism>
<name>A0A4S8EY60_9BURK</name>
<dbReference type="RefSeq" id="WP_136574294.1">
    <property type="nucleotide sequence ID" value="NZ_STFG01000017.1"/>
</dbReference>
<evidence type="ECO:0000313" key="3">
    <source>
        <dbReference type="Proteomes" id="UP000308917"/>
    </source>
</evidence>
<sequence>MTSFRSVLTRRQVLLGSAVVALLGGMGQPPLAHSQVQAQKALLTSPLSIVVGYPAGGSSDRAARLLADALTVKLGVAVVVENKPGAGGRVAAQQFKATPADKNVLMLANPAVMVVAPLVFKDVGYDVAKDFTPVSHLTNYDFAVAVAPDLPVTDLGGLMTWLRENPSKANIGVPATGSLPHFFALMLGEKAGVQSEVIGYNGSAPLTSDLLGGQIPVAVDTEDALLPQYLGGKLRILATSGQERSIWAAQVPTFQEAGLQLQAAGWNTLYAPASTPADRVQVLASAVHEVMQEPALRQRFIDAKITPVGSTQAQTRATLVAFEQQWAPVVKTSGYQP</sequence>
<dbReference type="PANTHER" id="PTHR42928:SF5">
    <property type="entry name" value="BLR1237 PROTEIN"/>
    <property type="match status" value="1"/>
</dbReference>
<evidence type="ECO:0000313" key="2">
    <source>
        <dbReference type="EMBL" id="THT98804.1"/>
    </source>
</evidence>
<dbReference type="EMBL" id="STFG01000017">
    <property type="protein sequence ID" value="THT98804.1"/>
    <property type="molecule type" value="Genomic_DNA"/>
</dbReference>
<dbReference type="Proteomes" id="UP000308917">
    <property type="component" value="Unassembled WGS sequence"/>
</dbReference>
<gene>
    <name evidence="2" type="ORF">E9531_13485</name>
</gene>